<accession>A0A8J2IS03</accession>
<feature type="region of interest" description="Disordered" evidence="1">
    <location>
        <begin position="307"/>
        <end position="334"/>
    </location>
</feature>
<feature type="transmembrane region" description="Helical" evidence="2">
    <location>
        <begin position="117"/>
        <end position="135"/>
    </location>
</feature>
<reference evidence="3" key="1">
    <citation type="submission" date="2021-05" db="EMBL/GenBank/DDBJ databases">
        <authorList>
            <person name="Khan N."/>
        </authorList>
    </citation>
    <scope>NUCLEOTIDE SEQUENCE</scope>
</reference>
<feature type="transmembrane region" description="Helical" evidence="2">
    <location>
        <begin position="15"/>
        <end position="37"/>
    </location>
</feature>
<name>A0A8J2IS03_FUSEQ</name>
<proteinExistence type="predicted"/>
<feature type="transmembrane region" description="Helical" evidence="2">
    <location>
        <begin position="364"/>
        <end position="383"/>
    </location>
</feature>
<feature type="transmembrane region" description="Helical" evidence="2">
    <location>
        <begin position="190"/>
        <end position="218"/>
    </location>
</feature>
<evidence type="ECO:0000256" key="1">
    <source>
        <dbReference type="SAM" id="MobiDB-lite"/>
    </source>
</evidence>
<feature type="compositionally biased region" description="Basic and acidic residues" evidence="1">
    <location>
        <begin position="320"/>
        <end position="329"/>
    </location>
</feature>
<evidence type="ECO:0000313" key="4">
    <source>
        <dbReference type="Proteomes" id="UP000693738"/>
    </source>
</evidence>
<evidence type="ECO:0000313" key="3">
    <source>
        <dbReference type="EMBL" id="CAG7560596.1"/>
    </source>
</evidence>
<comment type="caution">
    <text evidence="3">The sequence shown here is derived from an EMBL/GenBank/DDBJ whole genome shotgun (WGS) entry which is preliminary data.</text>
</comment>
<evidence type="ECO:0000256" key="2">
    <source>
        <dbReference type="SAM" id="Phobius"/>
    </source>
</evidence>
<keyword evidence="2" id="KW-0812">Transmembrane</keyword>
<keyword evidence="2" id="KW-1133">Transmembrane helix</keyword>
<sequence length="398" mass="43541">MSDNEHSSEEVSGQAAFWILASLATAAVVLPSTSSRLNGRNLFGGNIDLVRCIPGVCLLDGIIDVTYLYMRARKALTAPEPEKYTRSASVIAAKLTLAVFTVLPQIIKAFSLQGVPATQFCAFTFFFAFVTRLLVDLCGLESEEPYTPPESEEETDDVVVLIAIFFQTPFEFWIWHNISSSFSNCELSEGFSLFLTITSLSCAFLIMLQGLIWLAFVVTRRRFDISATPHFVPIRLFWVVIMVVSLADRRKGRKASEAESGLPPPPDLMRVSTHAMALVMLTALSSVAVAKVLDVISKLISANVRTKDASTQTEQSGTEGTKEDGKEPDQSSPVPKGRLLGILGVVVDHWAVQCLALHSTASYSITLTVFNLITTVMYYLVYFDGTGTVNPGWTSLLG</sequence>
<feature type="compositionally biased region" description="Polar residues" evidence="1">
    <location>
        <begin position="309"/>
        <end position="319"/>
    </location>
</feature>
<protein>
    <submittedName>
        <fullName evidence="3">Uncharacterized protein</fullName>
    </submittedName>
</protein>
<feature type="transmembrane region" description="Helical" evidence="2">
    <location>
        <begin position="268"/>
        <end position="289"/>
    </location>
</feature>
<keyword evidence="2" id="KW-0472">Membrane</keyword>
<gene>
    <name evidence="3" type="ORF">FEQUK3_LOCUS6332</name>
</gene>
<organism evidence="3 4">
    <name type="scientific">Fusarium equiseti</name>
    <name type="common">Fusarium scirpi</name>
    <dbReference type="NCBI Taxonomy" id="61235"/>
    <lineage>
        <taxon>Eukaryota</taxon>
        <taxon>Fungi</taxon>
        <taxon>Dikarya</taxon>
        <taxon>Ascomycota</taxon>
        <taxon>Pezizomycotina</taxon>
        <taxon>Sordariomycetes</taxon>
        <taxon>Hypocreomycetidae</taxon>
        <taxon>Hypocreales</taxon>
        <taxon>Nectriaceae</taxon>
        <taxon>Fusarium</taxon>
        <taxon>Fusarium incarnatum-equiseti species complex</taxon>
    </lineage>
</organism>
<dbReference type="Proteomes" id="UP000693738">
    <property type="component" value="Unassembled WGS sequence"/>
</dbReference>
<dbReference type="AlphaFoldDB" id="A0A8J2IS03"/>
<dbReference type="EMBL" id="CAJSTJ010000136">
    <property type="protein sequence ID" value="CAG7560596.1"/>
    <property type="molecule type" value="Genomic_DNA"/>
</dbReference>
<feature type="transmembrane region" description="Helical" evidence="2">
    <location>
        <begin position="230"/>
        <end position="247"/>
    </location>
</feature>